<gene>
    <name evidence="11" type="ORF">BBJ29_006491</name>
    <name evidence="12" type="ORF">BBP00_00004606</name>
</gene>
<accession>A0A3F2RT34</accession>
<dbReference type="SMART" id="SM00668">
    <property type="entry name" value="CTLH"/>
    <property type="match status" value="1"/>
</dbReference>
<keyword evidence="4 6" id="KW-0863">Zinc-finger</keyword>
<feature type="region of interest" description="Disordered" evidence="8">
    <location>
        <begin position="679"/>
        <end position="701"/>
    </location>
</feature>
<dbReference type="PROSITE" id="PS51867">
    <property type="entry name" value="ZF_RING_GID"/>
    <property type="match status" value="1"/>
</dbReference>
<evidence type="ECO:0000313" key="14">
    <source>
        <dbReference type="Proteomes" id="UP000284657"/>
    </source>
</evidence>
<dbReference type="GO" id="GO:0005783">
    <property type="term" value="C:endoplasmic reticulum"/>
    <property type="evidence" value="ECO:0007669"/>
    <property type="project" value="InterPro"/>
</dbReference>
<dbReference type="InterPro" id="IPR013144">
    <property type="entry name" value="CRA_dom"/>
</dbReference>
<keyword evidence="7" id="KW-0175">Coiled coil</keyword>
<dbReference type="CDD" id="cd16659">
    <property type="entry name" value="RING-Ubox_Emp"/>
    <property type="match status" value="1"/>
</dbReference>
<evidence type="ECO:0008006" key="15">
    <source>
        <dbReference type="Google" id="ProtNLM"/>
    </source>
</evidence>
<comment type="caution">
    <text evidence="12">The sequence shown here is derived from an EMBL/GenBank/DDBJ whole genome shotgun (WGS) entry which is preliminary data.</text>
</comment>
<name>A0A3F2RT34_9STRA</name>
<dbReference type="InterPro" id="IPR024964">
    <property type="entry name" value="CTLH/CRA"/>
</dbReference>
<organism evidence="12 13">
    <name type="scientific">Phytophthora kernoviae</name>
    <dbReference type="NCBI Taxonomy" id="325452"/>
    <lineage>
        <taxon>Eukaryota</taxon>
        <taxon>Sar</taxon>
        <taxon>Stramenopiles</taxon>
        <taxon>Oomycota</taxon>
        <taxon>Peronosporomycetes</taxon>
        <taxon>Peronosporales</taxon>
        <taxon>Peronosporaceae</taxon>
        <taxon>Phytophthora</taxon>
    </lineage>
</organism>
<dbReference type="GO" id="GO:0043161">
    <property type="term" value="P:proteasome-mediated ubiquitin-dependent protein catabolic process"/>
    <property type="evidence" value="ECO:0007669"/>
    <property type="project" value="InterPro"/>
</dbReference>
<dbReference type="Pfam" id="PF10607">
    <property type="entry name" value="CTLH"/>
    <property type="match status" value="1"/>
</dbReference>
<protein>
    <recommendedName>
        <fullName evidence="15">Macrophage erythroblast attacher</fullName>
    </recommendedName>
</protein>
<evidence type="ECO:0000259" key="10">
    <source>
        <dbReference type="PROSITE" id="PS51867"/>
    </source>
</evidence>
<proteinExistence type="predicted"/>
<dbReference type="PANTHER" id="PTHR12170:SF2">
    <property type="entry name" value="E3 UBIQUITIN-PROTEIN TRANSFERASE MAEA"/>
    <property type="match status" value="1"/>
</dbReference>
<dbReference type="EMBL" id="MBAD02000853">
    <property type="protein sequence ID" value="RLN61984.1"/>
    <property type="molecule type" value="Genomic_DNA"/>
</dbReference>
<evidence type="ECO:0000313" key="12">
    <source>
        <dbReference type="EMBL" id="RLN62684.1"/>
    </source>
</evidence>
<feature type="domain" description="CTLH" evidence="9">
    <location>
        <begin position="477"/>
        <end position="529"/>
    </location>
</feature>
<dbReference type="GO" id="GO:0008270">
    <property type="term" value="F:zinc ion binding"/>
    <property type="evidence" value="ECO:0007669"/>
    <property type="project" value="UniProtKB-KW"/>
</dbReference>
<feature type="coiled-coil region" evidence="7">
    <location>
        <begin position="341"/>
        <end position="392"/>
    </location>
</feature>
<evidence type="ECO:0000256" key="7">
    <source>
        <dbReference type="SAM" id="Coils"/>
    </source>
</evidence>
<dbReference type="PROSITE" id="PS50897">
    <property type="entry name" value="CTLH"/>
    <property type="match status" value="1"/>
</dbReference>
<comment type="subcellular location">
    <subcellularLocation>
        <location evidence="1">Cytoplasm</location>
    </subcellularLocation>
</comment>
<keyword evidence="3" id="KW-0479">Metal-binding</keyword>
<dbReference type="GO" id="GO:0005634">
    <property type="term" value="C:nucleus"/>
    <property type="evidence" value="ECO:0007669"/>
    <property type="project" value="TreeGrafter"/>
</dbReference>
<dbReference type="EMBL" id="MBDO02000115">
    <property type="protein sequence ID" value="RLN62684.1"/>
    <property type="molecule type" value="Genomic_DNA"/>
</dbReference>
<dbReference type="AlphaFoldDB" id="A0A3F2RT34"/>
<dbReference type="GO" id="GO:0061630">
    <property type="term" value="F:ubiquitin protein ligase activity"/>
    <property type="evidence" value="ECO:0007669"/>
    <property type="project" value="InterPro"/>
</dbReference>
<dbReference type="Proteomes" id="UP000277300">
    <property type="component" value="Unassembled WGS sequence"/>
</dbReference>
<dbReference type="InterPro" id="IPR045098">
    <property type="entry name" value="Fyv10_fam"/>
</dbReference>
<feature type="zinc finger region" description="RING-Gid-type" evidence="6">
    <location>
        <begin position="710"/>
        <end position="780"/>
    </location>
</feature>
<keyword evidence="2" id="KW-0963">Cytoplasm</keyword>
<evidence type="ECO:0000256" key="5">
    <source>
        <dbReference type="ARBA" id="ARBA00022833"/>
    </source>
</evidence>
<dbReference type="Proteomes" id="UP000284657">
    <property type="component" value="Unassembled WGS sequence"/>
</dbReference>
<dbReference type="SMART" id="SM00757">
    <property type="entry name" value="CRA"/>
    <property type="match status" value="1"/>
</dbReference>
<evidence type="ECO:0000256" key="4">
    <source>
        <dbReference type="ARBA" id="ARBA00022771"/>
    </source>
</evidence>
<feature type="domain" description="RING-Gid-type" evidence="10">
    <location>
        <begin position="710"/>
        <end position="780"/>
    </location>
</feature>
<evidence type="ECO:0000259" key="9">
    <source>
        <dbReference type="PROSITE" id="PS50897"/>
    </source>
</evidence>
<dbReference type="GO" id="GO:0034657">
    <property type="term" value="C:GID complex"/>
    <property type="evidence" value="ECO:0007669"/>
    <property type="project" value="TreeGrafter"/>
</dbReference>
<dbReference type="GO" id="GO:0032469">
    <property type="term" value="P:endoplasmic reticulum calcium ion homeostasis"/>
    <property type="evidence" value="ECO:0007669"/>
    <property type="project" value="InterPro"/>
</dbReference>
<dbReference type="InterPro" id="IPR044063">
    <property type="entry name" value="ZF_RING_GID"/>
</dbReference>
<evidence type="ECO:0000256" key="3">
    <source>
        <dbReference type="ARBA" id="ARBA00022723"/>
    </source>
</evidence>
<dbReference type="GO" id="GO:0005509">
    <property type="term" value="F:calcium ion binding"/>
    <property type="evidence" value="ECO:0007669"/>
    <property type="project" value="InterPro"/>
</dbReference>
<dbReference type="InterPro" id="IPR012879">
    <property type="entry name" value="CCDC47"/>
</dbReference>
<keyword evidence="5" id="KW-0862">Zinc</keyword>
<reference evidence="13 14" key="1">
    <citation type="submission" date="2018-07" db="EMBL/GenBank/DDBJ databases">
        <title>Genome sequencing of oomycete isolates from Chile give support for New Zealand origin for Phytophthora kernoviae and make available the first Nothophytophthora sp. genome.</title>
        <authorList>
            <person name="Studholme D.J."/>
            <person name="Sanfuentes E."/>
            <person name="Panda P."/>
            <person name="Hill R."/>
            <person name="Sambles C."/>
            <person name="Grant M."/>
            <person name="Williams N.M."/>
            <person name="Mcdougal R.L."/>
        </authorList>
    </citation>
    <scope>NUCLEOTIDE SEQUENCE [LARGE SCALE GENOMIC DNA]</scope>
    <source>
        <strain evidence="12">Chile6</strain>
        <strain evidence="11">Chile7</strain>
    </source>
</reference>
<dbReference type="OrthoDB" id="1933455at2759"/>
<evidence type="ECO:0000256" key="1">
    <source>
        <dbReference type="ARBA" id="ARBA00004496"/>
    </source>
</evidence>
<evidence type="ECO:0000313" key="11">
    <source>
        <dbReference type="EMBL" id="RLN61984.1"/>
    </source>
</evidence>
<dbReference type="InterPro" id="IPR006595">
    <property type="entry name" value="CTLH_C"/>
</dbReference>
<evidence type="ECO:0000256" key="2">
    <source>
        <dbReference type="ARBA" id="ARBA00022490"/>
    </source>
</evidence>
<dbReference type="PANTHER" id="PTHR12170">
    <property type="entry name" value="MACROPHAGE ERYTHROBLAST ATTACHER-RELATED"/>
    <property type="match status" value="1"/>
</dbReference>
<evidence type="ECO:0000313" key="13">
    <source>
        <dbReference type="Proteomes" id="UP000277300"/>
    </source>
</evidence>
<dbReference type="Pfam" id="PF07946">
    <property type="entry name" value="CCDC47"/>
    <property type="match status" value="1"/>
</dbReference>
<sequence>MTLTAQEVDEFDVAEEPVAAIDDAAAPTRNLPNRDFATLAKQFIPFQNRTLEEAEPILRTQFSYTGSSVENGIGLIEESRSNFKYFCTGRRFLTRFVADLELLSRHDLMSRIFRIIVPSSDYLTIDIGLHSKDVDPFIFSISKKLGFNALSKIFPELIETAKQVSVKEVPESMWVSTDSTEIPKVALTQSLQAAIRDLEDFLEYIVITDMSKQLIVGMPKTQKHILRVRFKLYAGSKKLDVPKALQLVLSLIDGSGATIKLSPNADIKERKHKQYTSLSYEEQQKIDAQNEKKATRKRFNRKTCNSYSHEKNVDECFKMELSYPLVRVPFEETSKTFRLYHKQLTRELVQATAQIEALGDEEGQQPGHRMDVNVAIAKLAELARTLRNLKQSAKSHVVEQQSGLESCAKRARYLETLEDAKIGGDQSGKENSQDKAINDRLIADYLLSQGYLASAKIIEDTKDIGHLVDHDLHTECQLVLKDLRNHRTATAITWCSQNGTRLRRLQSQLEFHVRRQDFIELVRSHKPLEAVKYARAYLTPLAMQPEKQTLRDAAIGEVQIAMATLAFEAPATCGIVAYEKVFSMDRWLMLEKLFYKTFNEVYGIHDPPSLCIAVHAGLSTLNTRTCHLTRDANLKARLAWLTEGFKQRQEGEEIGDNEDSSNESDEIWFKLSTAHEKKAKRDAATSELTNNSSGSKKRKHTGAELPVPICPACSEVGSQLCTGLPFAYHPHSRLVCRVTQSVMDEHNPPLVLPNGRVYSKRGIELLTQRSADGMIKCVDTEDVFSPTDVKPVYIL</sequence>
<evidence type="ECO:0000256" key="6">
    <source>
        <dbReference type="PROSITE-ProRule" id="PRU01215"/>
    </source>
</evidence>
<evidence type="ECO:0000256" key="8">
    <source>
        <dbReference type="SAM" id="MobiDB-lite"/>
    </source>
</evidence>